<dbReference type="RefSeq" id="WP_248434382.1">
    <property type="nucleotide sequence ID" value="NZ_CP096205.1"/>
</dbReference>
<evidence type="ECO:0000256" key="1">
    <source>
        <dbReference type="SAM" id="Coils"/>
    </source>
</evidence>
<gene>
    <name evidence="2" type="ORF">M0M57_00485</name>
</gene>
<sequence length="182" mass="21631">MSILIPKKSKRYLEGLRKGQRAYQRKDIRDHMSFWDAIKRALWSESEIDAFAKGFYEGYDEELKRTEFPQKVEIINPQESVPQNNNTSMNPSEFKHQIKVLEENIDSLKNFINQLEEDSHDYRNRINNFAEQGMIGEFYEEYLENGLEPTRRMIDEVIDNIRNRDIKLLKVQIDAINKTLGK</sequence>
<dbReference type="EMBL" id="CP096205">
    <property type="protein sequence ID" value="UPQ79331.1"/>
    <property type="molecule type" value="Genomic_DNA"/>
</dbReference>
<evidence type="ECO:0000313" key="2">
    <source>
        <dbReference type="EMBL" id="UPQ79331.1"/>
    </source>
</evidence>
<reference evidence="2" key="1">
    <citation type="submission" date="2022-04" db="EMBL/GenBank/DDBJ databases">
        <title>Consumption of N2O by Flavobacterium azooxidireducens sp. nov. isolated from Decomposing Leaf Litter of Phragmites australis (Cav.).</title>
        <authorList>
            <person name="Behrendt U."/>
            <person name="Spanner T."/>
            <person name="Augustin J."/>
            <person name="Horn M.A."/>
            <person name="Kolb S."/>
            <person name="Ulrich A."/>
        </authorList>
    </citation>
    <scope>NUCLEOTIDE SEQUENCE</scope>
    <source>
        <strain evidence="2">IGB 4-14</strain>
    </source>
</reference>
<name>A0ABY4KG99_9FLAO</name>
<accession>A0ABY4KG99</accession>
<proteinExistence type="predicted"/>
<keyword evidence="3" id="KW-1185">Reference proteome</keyword>
<organism evidence="2 3">
    <name type="scientific">Flavobacterium azooxidireducens</name>
    <dbReference type="NCBI Taxonomy" id="1871076"/>
    <lineage>
        <taxon>Bacteria</taxon>
        <taxon>Pseudomonadati</taxon>
        <taxon>Bacteroidota</taxon>
        <taxon>Flavobacteriia</taxon>
        <taxon>Flavobacteriales</taxon>
        <taxon>Flavobacteriaceae</taxon>
        <taxon>Flavobacterium</taxon>
    </lineage>
</organism>
<keyword evidence="1" id="KW-0175">Coiled coil</keyword>
<evidence type="ECO:0000313" key="3">
    <source>
        <dbReference type="Proteomes" id="UP000830583"/>
    </source>
</evidence>
<protein>
    <submittedName>
        <fullName evidence="2">Uncharacterized protein</fullName>
    </submittedName>
</protein>
<feature type="coiled-coil region" evidence="1">
    <location>
        <begin position="98"/>
        <end position="132"/>
    </location>
</feature>
<dbReference type="Proteomes" id="UP000830583">
    <property type="component" value="Chromosome"/>
</dbReference>